<dbReference type="SUPFAM" id="SSF88723">
    <property type="entry name" value="PIN domain-like"/>
    <property type="match status" value="1"/>
</dbReference>
<reference evidence="1 2" key="1">
    <citation type="submission" date="2019-02" db="EMBL/GenBank/DDBJ databases">
        <title>Draft genome sequences of novel Actinobacteria.</title>
        <authorList>
            <person name="Sahin N."/>
            <person name="Ay H."/>
            <person name="Saygin H."/>
        </authorList>
    </citation>
    <scope>NUCLEOTIDE SEQUENCE [LARGE SCALE GENOMIC DNA]</scope>
    <source>
        <strain evidence="1 2">8K307</strain>
    </source>
</reference>
<dbReference type="Proteomes" id="UP000295217">
    <property type="component" value="Unassembled WGS sequence"/>
</dbReference>
<dbReference type="InterPro" id="IPR029060">
    <property type="entry name" value="PIN-like_dom_sf"/>
</dbReference>
<evidence type="ECO:0000313" key="1">
    <source>
        <dbReference type="EMBL" id="TDD68124.1"/>
    </source>
</evidence>
<keyword evidence="2" id="KW-1185">Reference proteome</keyword>
<evidence type="ECO:0000313" key="2">
    <source>
        <dbReference type="Proteomes" id="UP000295217"/>
    </source>
</evidence>
<sequence>MAPLARRILALRHNFTVDDVAYVALAEVLAGPLLTCDAKFIRAPGRPHRAEIHLHPA</sequence>
<comment type="caution">
    <text evidence="1">The sequence shown here is derived from an EMBL/GenBank/DDBJ whole genome shotgun (WGS) entry which is preliminary data.</text>
</comment>
<protein>
    <submittedName>
        <fullName evidence="1">Twitching motility protein PilT</fullName>
    </submittedName>
</protein>
<dbReference type="Gene3D" id="3.40.50.1010">
    <property type="entry name" value="5'-nuclease"/>
    <property type="match status" value="1"/>
</dbReference>
<proteinExistence type="predicted"/>
<gene>
    <name evidence="1" type="ORF">E1262_16965</name>
</gene>
<dbReference type="AlphaFoldDB" id="A0A4R5ABC6"/>
<dbReference type="EMBL" id="SMLB01000023">
    <property type="protein sequence ID" value="TDD68124.1"/>
    <property type="molecule type" value="Genomic_DNA"/>
</dbReference>
<name>A0A4R5ABC6_9ACTN</name>
<dbReference type="OrthoDB" id="4377304at2"/>
<organism evidence="1 2">
    <name type="scientific">Jiangella aurantiaca</name>
    <dbReference type="NCBI Taxonomy" id="2530373"/>
    <lineage>
        <taxon>Bacteria</taxon>
        <taxon>Bacillati</taxon>
        <taxon>Actinomycetota</taxon>
        <taxon>Actinomycetes</taxon>
        <taxon>Jiangellales</taxon>
        <taxon>Jiangellaceae</taxon>
        <taxon>Jiangella</taxon>
    </lineage>
</organism>
<accession>A0A4R5ABC6</accession>